<reference evidence="1 2" key="1">
    <citation type="submission" date="2016-10" db="EMBL/GenBank/DDBJ databases">
        <authorList>
            <person name="Varghese N."/>
            <person name="Submissions S."/>
        </authorList>
    </citation>
    <scope>NUCLEOTIDE SEQUENCE [LARGE SCALE GENOMIC DNA]</scope>
    <source>
        <strain evidence="1 2">DSM 26291</strain>
    </source>
</reference>
<dbReference type="RefSeq" id="WP_091643023.1">
    <property type="nucleotide sequence ID" value="NZ_FOTV01000011.1"/>
</dbReference>
<accession>A0ABY1FQ72</accession>
<name>A0ABY1FQ72_9GAMM</name>
<gene>
    <name evidence="1" type="ORF">SAMN04487868_111137</name>
</gene>
<evidence type="ECO:0000313" key="1">
    <source>
        <dbReference type="EMBL" id="SFL83234.1"/>
    </source>
</evidence>
<protein>
    <submittedName>
        <fullName evidence="1">Uncharacterized protein</fullName>
    </submittedName>
</protein>
<dbReference type="Proteomes" id="UP000199211">
    <property type="component" value="Unassembled WGS sequence"/>
</dbReference>
<comment type="caution">
    <text evidence="1">The sequence shown here is derived from an EMBL/GenBank/DDBJ whole genome shotgun (WGS) entry which is preliminary data.</text>
</comment>
<organism evidence="1 2">
    <name type="scientific">Marinobacter salarius</name>
    <dbReference type="NCBI Taxonomy" id="1420917"/>
    <lineage>
        <taxon>Bacteria</taxon>
        <taxon>Pseudomonadati</taxon>
        <taxon>Pseudomonadota</taxon>
        <taxon>Gammaproteobacteria</taxon>
        <taxon>Pseudomonadales</taxon>
        <taxon>Marinobacteraceae</taxon>
        <taxon>Marinobacter</taxon>
    </lineage>
</organism>
<keyword evidence="2" id="KW-1185">Reference proteome</keyword>
<sequence length="106" mass="12275">MDIYDREHLTEFLVALFGKQANSWHPNEELFNLTYKLVAESGECSEAMRYVPEPLAPGKAPFKWLKKEVRSKFLKTLQENREQYVICLRGAAYNMALEFKMAAQGV</sequence>
<evidence type="ECO:0000313" key="2">
    <source>
        <dbReference type="Proteomes" id="UP000199211"/>
    </source>
</evidence>
<dbReference type="EMBL" id="FOTV01000011">
    <property type="protein sequence ID" value="SFL83234.1"/>
    <property type="molecule type" value="Genomic_DNA"/>
</dbReference>
<proteinExistence type="predicted"/>